<reference evidence="2" key="1">
    <citation type="submission" date="2022-11" db="UniProtKB">
        <authorList>
            <consortium name="WormBaseParasite"/>
        </authorList>
    </citation>
    <scope>IDENTIFICATION</scope>
</reference>
<organism evidence="1 2">
    <name type="scientific">Romanomermis culicivorax</name>
    <name type="common">Nematode worm</name>
    <dbReference type="NCBI Taxonomy" id="13658"/>
    <lineage>
        <taxon>Eukaryota</taxon>
        <taxon>Metazoa</taxon>
        <taxon>Ecdysozoa</taxon>
        <taxon>Nematoda</taxon>
        <taxon>Enoplea</taxon>
        <taxon>Dorylaimia</taxon>
        <taxon>Mermithida</taxon>
        <taxon>Mermithoidea</taxon>
        <taxon>Mermithidae</taxon>
        <taxon>Romanomermis</taxon>
    </lineage>
</organism>
<evidence type="ECO:0000313" key="1">
    <source>
        <dbReference type="Proteomes" id="UP000887565"/>
    </source>
</evidence>
<sequence>MHNRATSRFTGIQKARRKTGQYRLSNADTRRFIHARKLSPWLIDTYCCRLRLPKCEIAAHSWIRRRNRRAGTLALSSGGANDRLNSPAGITNDAACPPAMSGIWKKTCALAELSGFAAATVGGNRLTDVVYCTRGGAGIVEVTLTFGERPLPLSTSD</sequence>
<protein>
    <submittedName>
        <fullName evidence="2">Uncharacterized protein</fullName>
    </submittedName>
</protein>
<dbReference type="AlphaFoldDB" id="A0A915I349"/>
<dbReference type="WBParaSite" id="nRc.2.0.1.t08151-RA">
    <property type="protein sequence ID" value="nRc.2.0.1.t08151-RA"/>
    <property type="gene ID" value="nRc.2.0.1.g08151"/>
</dbReference>
<proteinExistence type="predicted"/>
<keyword evidence="1" id="KW-1185">Reference proteome</keyword>
<accession>A0A915I349</accession>
<evidence type="ECO:0000313" key="2">
    <source>
        <dbReference type="WBParaSite" id="nRc.2.0.1.t08151-RA"/>
    </source>
</evidence>
<name>A0A915I349_ROMCU</name>
<dbReference type="Proteomes" id="UP000887565">
    <property type="component" value="Unplaced"/>
</dbReference>